<dbReference type="GO" id="GO:0008745">
    <property type="term" value="F:N-acetylmuramoyl-L-alanine amidase activity"/>
    <property type="evidence" value="ECO:0007669"/>
    <property type="project" value="InterPro"/>
</dbReference>
<evidence type="ECO:0000313" key="3">
    <source>
        <dbReference type="EMBL" id="TQJ08361.1"/>
    </source>
</evidence>
<gene>
    <name evidence="3" type="ORF">FB458_1449</name>
</gene>
<name>A0A542DZ41_9MICO</name>
<dbReference type="CDD" id="cd02696">
    <property type="entry name" value="MurNAc-LAA"/>
    <property type="match status" value="1"/>
</dbReference>
<dbReference type="InterPro" id="IPR002508">
    <property type="entry name" value="MurNAc-LAA_cat"/>
</dbReference>
<keyword evidence="4" id="KW-1185">Reference proteome</keyword>
<dbReference type="PANTHER" id="PTHR30404:SF0">
    <property type="entry name" value="N-ACETYLMURAMOYL-L-ALANINE AMIDASE AMIC"/>
    <property type="match status" value="1"/>
</dbReference>
<dbReference type="EMBL" id="VFMN01000001">
    <property type="protein sequence ID" value="TQJ08361.1"/>
    <property type="molecule type" value="Genomic_DNA"/>
</dbReference>
<dbReference type="SUPFAM" id="SSF47090">
    <property type="entry name" value="PGBD-like"/>
    <property type="match status" value="2"/>
</dbReference>
<reference evidence="3 4" key="1">
    <citation type="submission" date="2019-06" db="EMBL/GenBank/DDBJ databases">
        <title>Sequencing the genomes of 1000 actinobacteria strains.</title>
        <authorList>
            <person name="Klenk H.-P."/>
        </authorList>
    </citation>
    <scope>NUCLEOTIDE SEQUENCE [LARGE SCALE GENOMIC DNA]</scope>
    <source>
        <strain evidence="3 4">DSM 18607</strain>
    </source>
</reference>
<dbReference type="InterPro" id="IPR050695">
    <property type="entry name" value="N-acetylmuramoyl_amidase_3"/>
</dbReference>
<organism evidence="3 4">
    <name type="scientific">Lapillicoccus jejuensis</name>
    <dbReference type="NCBI Taxonomy" id="402171"/>
    <lineage>
        <taxon>Bacteria</taxon>
        <taxon>Bacillati</taxon>
        <taxon>Actinomycetota</taxon>
        <taxon>Actinomycetes</taxon>
        <taxon>Micrococcales</taxon>
        <taxon>Intrasporangiaceae</taxon>
        <taxon>Lapillicoccus</taxon>
    </lineage>
</organism>
<dbReference type="Pfam" id="PF01520">
    <property type="entry name" value="Amidase_3"/>
    <property type="match status" value="1"/>
</dbReference>
<dbReference type="AlphaFoldDB" id="A0A542DZ41"/>
<dbReference type="GO" id="GO:0030288">
    <property type="term" value="C:outer membrane-bounded periplasmic space"/>
    <property type="evidence" value="ECO:0007669"/>
    <property type="project" value="TreeGrafter"/>
</dbReference>
<comment type="caution">
    <text evidence="3">The sequence shown here is derived from an EMBL/GenBank/DDBJ whole genome shotgun (WGS) entry which is preliminary data.</text>
</comment>
<evidence type="ECO:0000313" key="4">
    <source>
        <dbReference type="Proteomes" id="UP000317893"/>
    </source>
</evidence>
<dbReference type="SUPFAM" id="SSF53187">
    <property type="entry name" value="Zn-dependent exopeptidases"/>
    <property type="match status" value="1"/>
</dbReference>
<accession>A0A542DZ41</accession>
<dbReference type="Pfam" id="PF01471">
    <property type="entry name" value="PG_binding_1"/>
    <property type="match status" value="2"/>
</dbReference>
<dbReference type="SMART" id="SM00646">
    <property type="entry name" value="Ami_3"/>
    <property type="match status" value="1"/>
</dbReference>
<dbReference type="InterPro" id="IPR002477">
    <property type="entry name" value="Peptidoglycan-bd-like"/>
</dbReference>
<dbReference type="PANTHER" id="PTHR30404">
    <property type="entry name" value="N-ACETYLMURAMOYL-L-ALANINE AMIDASE"/>
    <property type="match status" value="1"/>
</dbReference>
<dbReference type="RefSeq" id="WP_246061102.1">
    <property type="nucleotide sequence ID" value="NZ_BAAAPR010000004.1"/>
</dbReference>
<dbReference type="InterPro" id="IPR036366">
    <property type="entry name" value="PGBDSf"/>
</dbReference>
<protein>
    <submittedName>
        <fullName evidence="3">N-acetylmuramoyl-L-alanine amidase</fullName>
    </submittedName>
</protein>
<dbReference type="InterPro" id="IPR036365">
    <property type="entry name" value="PGBD-like_sf"/>
</dbReference>
<dbReference type="Proteomes" id="UP000317893">
    <property type="component" value="Unassembled WGS sequence"/>
</dbReference>
<sequence length="400" mass="42049">MTDQPDTVAGETVLRRGAAGDAVRRLRARLHATGDLTPTGPAPDDGFDEPTDRAVRAFQQRRGLIVDGVVGRSTAGALEASAWALGDRLLRHLPGHLLRGDDVDTLQQRLVGLGFDPGRVDGVYGPQTEDAVRAFQRGYGLVPDGLVGPQTLRSLDNLRRSVSGGAPHVLREAERVRRSGHQLAGRVVVVDAGHGGEDGGGRGSTPDGAHLDEADVVLDLARRIEGRLGAHGATVLHSRSGGTADGGSEEERAQFANDCGADLVLSLHCDHAGSGVANGVATFYYGHDGVGAWSAVGHQLAELMQREVVARSGLTDCRSHARTWTLLQATTMPTVRLEVGYLSNPADAAALASPAVRDDIAEGVVVALQRLYLGEDDVAETGLLRLGELRRMLDAARAAG</sequence>
<evidence type="ECO:0000259" key="2">
    <source>
        <dbReference type="SMART" id="SM00646"/>
    </source>
</evidence>
<evidence type="ECO:0000256" key="1">
    <source>
        <dbReference type="ARBA" id="ARBA00022801"/>
    </source>
</evidence>
<dbReference type="GO" id="GO:0009253">
    <property type="term" value="P:peptidoglycan catabolic process"/>
    <property type="evidence" value="ECO:0007669"/>
    <property type="project" value="InterPro"/>
</dbReference>
<dbReference type="Gene3D" id="1.10.101.10">
    <property type="entry name" value="PGBD-like superfamily/PGBD"/>
    <property type="match status" value="2"/>
</dbReference>
<feature type="domain" description="MurNAc-LAA" evidence="2">
    <location>
        <begin position="253"/>
        <end position="369"/>
    </location>
</feature>
<keyword evidence="1" id="KW-0378">Hydrolase</keyword>
<dbReference type="Gene3D" id="3.40.630.40">
    <property type="entry name" value="Zn-dependent exopeptidases"/>
    <property type="match status" value="1"/>
</dbReference>
<proteinExistence type="predicted"/>